<organism evidence="2 3">
    <name type="scientific">Nematostella vectensis</name>
    <name type="common">Starlet sea anemone</name>
    <dbReference type="NCBI Taxonomy" id="45351"/>
    <lineage>
        <taxon>Eukaryota</taxon>
        <taxon>Metazoa</taxon>
        <taxon>Cnidaria</taxon>
        <taxon>Anthozoa</taxon>
        <taxon>Hexacorallia</taxon>
        <taxon>Actiniaria</taxon>
        <taxon>Edwardsiidae</taxon>
        <taxon>Nematostella</taxon>
    </lineage>
</organism>
<evidence type="ECO:0000256" key="1">
    <source>
        <dbReference type="SAM" id="MobiDB-lite"/>
    </source>
</evidence>
<dbReference type="HOGENOM" id="CLU_374818_0_0_1"/>
<evidence type="ECO:0000313" key="2">
    <source>
        <dbReference type="EMBL" id="EDO37327.1"/>
    </source>
</evidence>
<reference evidence="2 3" key="1">
    <citation type="journal article" date="2007" name="Science">
        <title>Sea anemone genome reveals ancestral eumetazoan gene repertoire and genomic organization.</title>
        <authorList>
            <person name="Putnam N.H."/>
            <person name="Srivastava M."/>
            <person name="Hellsten U."/>
            <person name="Dirks B."/>
            <person name="Chapman J."/>
            <person name="Salamov A."/>
            <person name="Terry A."/>
            <person name="Shapiro H."/>
            <person name="Lindquist E."/>
            <person name="Kapitonov V.V."/>
            <person name="Jurka J."/>
            <person name="Genikhovich G."/>
            <person name="Grigoriev I.V."/>
            <person name="Lucas S.M."/>
            <person name="Steele R.E."/>
            <person name="Finnerty J.R."/>
            <person name="Technau U."/>
            <person name="Martindale M.Q."/>
            <person name="Rokhsar D.S."/>
        </authorList>
    </citation>
    <scope>NUCLEOTIDE SEQUENCE [LARGE SCALE GENOMIC DNA]</scope>
    <source>
        <strain evidence="3">CH2 X CH6</strain>
    </source>
</reference>
<sequence length="741" mass="78273">MASTTSETSTTSSNITSNAKPSYSSKEIKDFNKDTFLALKNQVTFAKQCMGLLHNQMKHAMDTLNILQDQVIKAQSTIDKLEGKQGSPTPSPKINCVVSVASGTEYHEQTEHSPGILTGQRMVVLDGSGQAMYAIEKPLHSHHIHEGPCPCVSCAGLPGIGHHVVVDGQVFPACTDQAGQVLVHPGGPIYPYAIPGTPTALRSPSKGNHKYDHESRQSNTENIVDTVKSSSSSSSSDNQAVTVDTPKHSKKSTKSSSPIATQLLQVIDVLNADDDDSDKIQRGQSHRLQGQMQSGEPFKDPLPYSIYSPPASRHGVGRRSRKQDMSPVKKEDSRHFESNATSLSHSQESSTLGMMRVPPPVLASTLEPEFLVVPGSSYFWESPTSGSDQHGNPGAGPSLGKGVEAGSGDDSLKAEVDGGQVCTSSITSQSQVSDICSSKSSSVSSNCEKSAARHSDNAGANSSADRRREEMNVVFCGASSVRHNGGPTISSVCSIATATCNVPTDSPVIKDPVMSKSSKSSPLNSAFPQLTDPQVDVSAVTRVTRAHKPSPLNSLVTSADTEVSQAHMTRSTALRASHASPLNSLIVGLQSGQSSTDTVSTALRQTPAITHAQADNAADKSHHVPAYSLAQISGSECTSARQNTTKKPNILNRNRHNKQDIPEGIVVLVPTIEDAKKLIHSTGSNKDTPVLVPQNILNTMNGTKGGASEGGSSLGSKRPHPSQGSFESSVKRINTGAVIID</sequence>
<dbReference type="OMA" id="MIMESAP"/>
<gene>
    <name evidence="2" type="ORF">NEMVEDRAFT_v1g245050</name>
</gene>
<keyword evidence="3" id="KW-1185">Reference proteome</keyword>
<feature type="region of interest" description="Disordered" evidence="1">
    <location>
        <begin position="447"/>
        <end position="467"/>
    </location>
</feature>
<dbReference type="Proteomes" id="UP000001593">
    <property type="component" value="Unassembled WGS sequence"/>
</dbReference>
<name>A7SG40_NEMVE</name>
<dbReference type="EMBL" id="DS469649">
    <property type="protein sequence ID" value="EDO37327.1"/>
    <property type="molecule type" value="Genomic_DNA"/>
</dbReference>
<feature type="region of interest" description="Disordered" evidence="1">
    <location>
        <begin position="382"/>
        <end position="416"/>
    </location>
</feature>
<feature type="compositionally biased region" description="Polar residues" evidence="1">
    <location>
        <begin position="722"/>
        <end position="732"/>
    </location>
</feature>
<feature type="compositionally biased region" description="Basic and acidic residues" evidence="1">
    <location>
        <begin position="322"/>
        <end position="337"/>
    </location>
</feature>
<feature type="region of interest" description="Disordered" evidence="1">
    <location>
        <begin position="194"/>
        <end position="257"/>
    </location>
</feature>
<feature type="region of interest" description="Disordered" evidence="1">
    <location>
        <begin position="1"/>
        <end position="24"/>
    </location>
</feature>
<feature type="region of interest" description="Disordered" evidence="1">
    <location>
        <begin position="275"/>
        <end position="356"/>
    </location>
</feature>
<dbReference type="KEGG" id="nve:5508817"/>
<feature type="compositionally biased region" description="Gly residues" evidence="1">
    <location>
        <begin position="703"/>
        <end position="713"/>
    </location>
</feature>
<feature type="compositionally biased region" description="Polar residues" evidence="1">
    <location>
        <begin position="282"/>
        <end position="294"/>
    </location>
</feature>
<dbReference type="AlphaFoldDB" id="A7SG40"/>
<feature type="region of interest" description="Disordered" evidence="1">
    <location>
        <begin position="699"/>
        <end position="734"/>
    </location>
</feature>
<dbReference type="OrthoDB" id="5982634at2759"/>
<feature type="compositionally biased region" description="Gly residues" evidence="1">
    <location>
        <begin position="393"/>
        <end position="405"/>
    </location>
</feature>
<feature type="compositionally biased region" description="Polar residues" evidence="1">
    <location>
        <begin position="338"/>
        <end position="352"/>
    </location>
</feature>
<accession>A7SG40</accession>
<protein>
    <submittedName>
        <fullName evidence="2">Uncharacterized protein</fullName>
    </submittedName>
</protein>
<feature type="compositionally biased region" description="Low complexity" evidence="1">
    <location>
        <begin position="1"/>
        <end position="17"/>
    </location>
</feature>
<dbReference type="InParanoid" id="A7SG40"/>
<evidence type="ECO:0000313" key="3">
    <source>
        <dbReference type="Proteomes" id="UP000001593"/>
    </source>
</evidence>
<proteinExistence type="predicted"/>